<dbReference type="AlphaFoldDB" id="A0A8K0RBY8"/>
<sequence length="405" mass="46096">MACKREPQPVKNLLLLADVVEKPVKTVLEGENDKDATSFGSAHLKVPDRSQTSLMDLPDEIILQVTTLLETDLVVSEDDGWCLRQATYHSRDAYTSRYRYYKAIQPLHGLILTCRRLYRISHASLYRSVSLVQPLQSRLIDSSLYSPLSSFVATTIKRPELHGKVLSLSVWLRKASDAPVVGASNGNELYHCGRELETFLSSSPFRGGEHEEWTRDLKRPTDAMLSSLALATLPNLQKARILGQKLDGLHEHAFRQDLEHLSRGLAKTHPTTLSLSGPIEHISSKFPNVTHWIFDWFFEERAFLTHGSAFRNLSTIELRASRLNNDDYFQTDPSTQYRLNTLLSSLPRLRVLDMGAVFFTLAIRIPDHVETLIMRWVNNFFLDQLRFVMILAPWILCDANSPLIV</sequence>
<keyword evidence="2" id="KW-1185">Reference proteome</keyword>
<protein>
    <submittedName>
        <fullName evidence="1">Uncharacterized protein</fullName>
    </submittedName>
</protein>
<dbReference type="OrthoDB" id="3750626at2759"/>
<evidence type="ECO:0000313" key="2">
    <source>
        <dbReference type="Proteomes" id="UP000813461"/>
    </source>
</evidence>
<dbReference type="EMBL" id="JAGMVJ010000004">
    <property type="protein sequence ID" value="KAH7091615.1"/>
    <property type="molecule type" value="Genomic_DNA"/>
</dbReference>
<name>A0A8K0RBY8_9PLEO</name>
<gene>
    <name evidence="1" type="ORF">FB567DRAFT_589494</name>
</gene>
<organism evidence="1 2">
    <name type="scientific">Paraphoma chrysanthemicola</name>
    <dbReference type="NCBI Taxonomy" id="798071"/>
    <lineage>
        <taxon>Eukaryota</taxon>
        <taxon>Fungi</taxon>
        <taxon>Dikarya</taxon>
        <taxon>Ascomycota</taxon>
        <taxon>Pezizomycotina</taxon>
        <taxon>Dothideomycetes</taxon>
        <taxon>Pleosporomycetidae</taxon>
        <taxon>Pleosporales</taxon>
        <taxon>Pleosporineae</taxon>
        <taxon>Phaeosphaeriaceae</taxon>
        <taxon>Paraphoma</taxon>
    </lineage>
</organism>
<evidence type="ECO:0000313" key="1">
    <source>
        <dbReference type="EMBL" id="KAH7091615.1"/>
    </source>
</evidence>
<proteinExistence type="predicted"/>
<accession>A0A8K0RBY8</accession>
<comment type="caution">
    <text evidence="1">The sequence shown here is derived from an EMBL/GenBank/DDBJ whole genome shotgun (WGS) entry which is preliminary data.</text>
</comment>
<dbReference type="Proteomes" id="UP000813461">
    <property type="component" value="Unassembled WGS sequence"/>
</dbReference>
<reference evidence="1" key="1">
    <citation type="journal article" date="2021" name="Nat. Commun.">
        <title>Genetic determinants of endophytism in the Arabidopsis root mycobiome.</title>
        <authorList>
            <person name="Mesny F."/>
            <person name="Miyauchi S."/>
            <person name="Thiergart T."/>
            <person name="Pickel B."/>
            <person name="Atanasova L."/>
            <person name="Karlsson M."/>
            <person name="Huettel B."/>
            <person name="Barry K.W."/>
            <person name="Haridas S."/>
            <person name="Chen C."/>
            <person name="Bauer D."/>
            <person name="Andreopoulos W."/>
            <person name="Pangilinan J."/>
            <person name="LaButti K."/>
            <person name="Riley R."/>
            <person name="Lipzen A."/>
            <person name="Clum A."/>
            <person name="Drula E."/>
            <person name="Henrissat B."/>
            <person name="Kohler A."/>
            <person name="Grigoriev I.V."/>
            <person name="Martin F.M."/>
            <person name="Hacquard S."/>
        </authorList>
    </citation>
    <scope>NUCLEOTIDE SEQUENCE</scope>
    <source>
        <strain evidence="1">MPI-SDFR-AT-0120</strain>
    </source>
</reference>